<dbReference type="AlphaFoldDB" id="A0A381VDJ4"/>
<dbReference type="Pfam" id="PF01370">
    <property type="entry name" value="Epimerase"/>
    <property type="match status" value="1"/>
</dbReference>
<accession>A0A381VDJ4</accession>
<gene>
    <name evidence="3" type="ORF">METZ01_LOCUS90571</name>
</gene>
<comment type="similarity">
    <text evidence="1">Belongs to the NAD(P)-dependent epimerase/dehydratase family.</text>
</comment>
<evidence type="ECO:0000256" key="1">
    <source>
        <dbReference type="ARBA" id="ARBA00007637"/>
    </source>
</evidence>
<sequence length="313" mass="35973">MGKKYLITGGLGFIGKAITLSLLSKNNTVIIADNNFRKKKNDLKHKNLYVHKIDVRKKNQLIKISKDIDSVIHLAFINGTNYFYEKPELVLEVGIKGIINLIEVCKENFIKEFFLASSSEVYQNAPYIPTNEKVPLSIPDPHNPRYSYAAGKLISEIMLLNSSIFERLLIFRPHNIYGPNMGYNHVIPEIILKIFKSNQKINIQGKGLNSRSFCYIDDFVSAFNLILKKGKHKNIYNIGTQEEIRIRDLVKRIISISEKKLHIQNTKEILGNVKRRCPDILKLKKLGFKPKNNLNIGLAKTFEWYSKDIKGEL</sequence>
<organism evidence="3">
    <name type="scientific">marine metagenome</name>
    <dbReference type="NCBI Taxonomy" id="408172"/>
    <lineage>
        <taxon>unclassified sequences</taxon>
        <taxon>metagenomes</taxon>
        <taxon>ecological metagenomes</taxon>
    </lineage>
</organism>
<dbReference type="PANTHER" id="PTHR43000">
    <property type="entry name" value="DTDP-D-GLUCOSE 4,6-DEHYDRATASE-RELATED"/>
    <property type="match status" value="1"/>
</dbReference>
<evidence type="ECO:0000313" key="3">
    <source>
        <dbReference type="EMBL" id="SVA37717.1"/>
    </source>
</evidence>
<dbReference type="EMBL" id="UINC01008378">
    <property type="protein sequence ID" value="SVA37717.1"/>
    <property type="molecule type" value="Genomic_DNA"/>
</dbReference>
<evidence type="ECO:0000259" key="2">
    <source>
        <dbReference type="Pfam" id="PF01370"/>
    </source>
</evidence>
<name>A0A381VDJ4_9ZZZZ</name>
<dbReference type="Gene3D" id="3.90.25.10">
    <property type="entry name" value="UDP-galactose 4-epimerase, domain 1"/>
    <property type="match status" value="1"/>
</dbReference>
<feature type="domain" description="NAD-dependent epimerase/dehydratase" evidence="2">
    <location>
        <begin position="6"/>
        <end position="239"/>
    </location>
</feature>
<dbReference type="InterPro" id="IPR001509">
    <property type="entry name" value="Epimerase_deHydtase"/>
</dbReference>
<dbReference type="InterPro" id="IPR036291">
    <property type="entry name" value="NAD(P)-bd_dom_sf"/>
</dbReference>
<reference evidence="3" key="1">
    <citation type="submission" date="2018-05" db="EMBL/GenBank/DDBJ databases">
        <authorList>
            <person name="Lanie J.A."/>
            <person name="Ng W.-L."/>
            <person name="Kazmierczak K.M."/>
            <person name="Andrzejewski T.M."/>
            <person name="Davidsen T.M."/>
            <person name="Wayne K.J."/>
            <person name="Tettelin H."/>
            <person name="Glass J.I."/>
            <person name="Rusch D."/>
            <person name="Podicherti R."/>
            <person name="Tsui H.-C.T."/>
            <person name="Winkler M.E."/>
        </authorList>
    </citation>
    <scope>NUCLEOTIDE SEQUENCE</scope>
</reference>
<protein>
    <recommendedName>
        <fullName evidence="2">NAD-dependent epimerase/dehydratase domain-containing protein</fullName>
    </recommendedName>
</protein>
<dbReference type="SUPFAM" id="SSF51735">
    <property type="entry name" value="NAD(P)-binding Rossmann-fold domains"/>
    <property type="match status" value="1"/>
</dbReference>
<dbReference type="Gene3D" id="3.40.50.720">
    <property type="entry name" value="NAD(P)-binding Rossmann-like Domain"/>
    <property type="match status" value="1"/>
</dbReference>
<proteinExistence type="inferred from homology"/>